<sequence>MKLLTSIVLVFFLVSSVFVPVFAVEWEGAKKVNESGGDKIQRNDFKIESEPGIDIFIREIRTSQKSDKTPLLLLHGARVPGIPSFDLQVSNGSLAEDLAHKGFPVYIMDIRGYGKSTRLPEMSEPRAANAPLVRSTDAVKDISAVVDWIRKRNKGMKAALLGWATGGLWAGHYTTMNPEKVSVLMLYNTIYGGGSNHPTLGNGTNLEDPERPGRFNEAEFGAYRLNTAASLLPSWDSSIPAEDKSEWRDPLVVEAYVKESMVSDETSEDRVPASFRSPSGAMEDTYYLASGRQLWDASLIKVPTLVIQSENDFWSRNEDRDRLVQQLIHSPFVKDVLIEDATHYVHLDRPDKGRGRFIEEVVQALQPDWSSQR</sequence>
<organism evidence="2 3">
    <name type="scientific">Paenibacillus apii</name>
    <dbReference type="NCBI Taxonomy" id="1850370"/>
    <lineage>
        <taxon>Bacteria</taxon>
        <taxon>Bacillati</taxon>
        <taxon>Bacillota</taxon>
        <taxon>Bacilli</taxon>
        <taxon>Bacillales</taxon>
        <taxon>Paenibacillaceae</taxon>
        <taxon>Paenibacillus</taxon>
    </lineage>
</organism>
<evidence type="ECO:0000259" key="1">
    <source>
        <dbReference type="Pfam" id="PF12146"/>
    </source>
</evidence>
<evidence type="ECO:0000313" key="3">
    <source>
        <dbReference type="Proteomes" id="UP000480151"/>
    </source>
</evidence>
<evidence type="ECO:0000313" key="2">
    <source>
        <dbReference type="EMBL" id="NGM84156.1"/>
    </source>
</evidence>
<dbReference type="AlphaFoldDB" id="A0A6M1PLN8"/>
<proteinExistence type="predicted"/>
<dbReference type="Pfam" id="PF12146">
    <property type="entry name" value="Hydrolase_4"/>
    <property type="match status" value="1"/>
</dbReference>
<dbReference type="EMBL" id="JAAKGU010000008">
    <property type="protein sequence ID" value="NGM84156.1"/>
    <property type="molecule type" value="Genomic_DNA"/>
</dbReference>
<dbReference type="PANTHER" id="PTHR43194">
    <property type="entry name" value="HYDROLASE ALPHA/BETA FOLD FAMILY"/>
    <property type="match status" value="1"/>
</dbReference>
<gene>
    <name evidence="2" type="ORF">G5B47_17205</name>
</gene>
<dbReference type="RefSeq" id="WP_165100496.1">
    <property type="nucleotide sequence ID" value="NZ_JAAKGU010000008.1"/>
</dbReference>
<comment type="caution">
    <text evidence="2">The sequence shown here is derived from an EMBL/GenBank/DDBJ whole genome shotgun (WGS) entry which is preliminary data.</text>
</comment>
<dbReference type="InterPro" id="IPR029058">
    <property type="entry name" value="AB_hydrolase_fold"/>
</dbReference>
<accession>A0A6M1PLN8</accession>
<feature type="domain" description="Serine aminopeptidase S33" evidence="1">
    <location>
        <begin position="94"/>
        <end position="348"/>
    </location>
</feature>
<dbReference type="Gene3D" id="3.40.50.1820">
    <property type="entry name" value="alpha/beta hydrolase"/>
    <property type="match status" value="1"/>
</dbReference>
<name>A0A6M1PLN8_9BACL</name>
<dbReference type="PANTHER" id="PTHR43194:SF2">
    <property type="entry name" value="PEROXISOMAL MEMBRANE PROTEIN LPX1"/>
    <property type="match status" value="1"/>
</dbReference>
<keyword evidence="2" id="KW-0378">Hydrolase</keyword>
<dbReference type="Proteomes" id="UP000480151">
    <property type="component" value="Unassembled WGS sequence"/>
</dbReference>
<dbReference type="SUPFAM" id="SSF53474">
    <property type="entry name" value="alpha/beta-Hydrolases"/>
    <property type="match status" value="1"/>
</dbReference>
<dbReference type="InterPro" id="IPR050228">
    <property type="entry name" value="Carboxylesterase_BioH"/>
</dbReference>
<keyword evidence="3" id="KW-1185">Reference proteome</keyword>
<dbReference type="InterPro" id="IPR022742">
    <property type="entry name" value="Hydrolase_4"/>
</dbReference>
<protein>
    <submittedName>
        <fullName evidence="2">Alpha/beta fold hydrolase</fullName>
    </submittedName>
</protein>
<reference evidence="2 3" key="1">
    <citation type="submission" date="2020-02" db="EMBL/GenBank/DDBJ databases">
        <authorList>
            <person name="Gao J."/>
            <person name="Sun J."/>
        </authorList>
    </citation>
    <scope>NUCLEOTIDE SEQUENCE [LARGE SCALE GENOMIC DNA]</scope>
    <source>
        <strain evidence="2 3">7124</strain>
    </source>
</reference>
<dbReference type="GO" id="GO:0016787">
    <property type="term" value="F:hydrolase activity"/>
    <property type="evidence" value="ECO:0007669"/>
    <property type="project" value="UniProtKB-KW"/>
</dbReference>